<dbReference type="PaxDb" id="2850-Phatr33421"/>
<dbReference type="EMBL" id="CP001142">
    <property type="protein sequence ID" value="ACI65612.1"/>
    <property type="molecule type" value="Genomic_DNA"/>
</dbReference>
<dbReference type="AlphaFoldDB" id="B5Y586"/>
<sequence length="260" mass="29059">MWLAVDQSFPSFEALQAAWFAHNQVLQKQYKILEKKLTKCFRVNCISAPSKGWKGTQSICQCHLSATPIKGDDGFLTGVWKIKSFNGVHTCTEADSKRKRNYKSSVLKSVSAPLTGLVLNQTTVTMAPNQVFPSFNALQSAWFAHNQVLQKQYKILEKKLAKCFRVNCVSAPSSRWKGKPSVCQCHLSARPIKGDGGVLTGQWLVRSFNGIHTCSDESKRKRNYKTSVLESVSFFHKGETILPKKKRKVKGSGENTNSKA</sequence>
<protein>
    <submittedName>
        <fullName evidence="1">Uncharacterized protein</fullName>
    </submittedName>
</protein>
<dbReference type="KEGG" id="pti:PHATR_33421"/>
<evidence type="ECO:0000313" key="2">
    <source>
        <dbReference type="Proteomes" id="UP000000759"/>
    </source>
</evidence>
<accession>B5Y586</accession>
<dbReference type="HOGENOM" id="CLU_1071422_0_0_1"/>
<dbReference type="RefSeq" id="XP_002186142.1">
    <property type="nucleotide sequence ID" value="XM_002186106.1"/>
</dbReference>
<evidence type="ECO:0000313" key="1">
    <source>
        <dbReference type="EMBL" id="ACI65612.1"/>
    </source>
</evidence>
<name>B5Y586_PHATC</name>
<dbReference type="InParanoid" id="B5Y586"/>
<dbReference type="Proteomes" id="UP000000759">
    <property type="component" value="Chromosome 3"/>
</dbReference>
<gene>
    <name evidence="1" type="ORF">PHATR_33421</name>
</gene>
<proteinExistence type="predicted"/>
<keyword evidence="2" id="KW-1185">Reference proteome</keyword>
<reference evidence="1 2" key="1">
    <citation type="journal article" date="2008" name="Nature">
        <title>The Phaeodactylum genome reveals the evolutionary history of diatom genomes.</title>
        <authorList>
            <person name="Bowler C."/>
            <person name="Allen A.E."/>
            <person name="Badger J.H."/>
            <person name="Grimwood J."/>
            <person name="Jabbari K."/>
            <person name="Kuo A."/>
            <person name="Maheswari U."/>
            <person name="Martens C."/>
            <person name="Maumus F."/>
            <person name="Otillar R.P."/>
            <person name="Rayko E."/>
            <person name="Salamov A."/>
            <person name="Vandepoele K."/>
            <person name="Beszteri B."/>
            <person name="Gruber A."/>
            <person name="Heijde M."/>
            <person name="Katinka M."/>
            <person name="Mock T."/>
            <person name="Valentin K."/>
            <person name="Verret F."/>
            <person name="Berges J.A."/>
            <person name="Brownlee C."/>
            <person name="Cadoret J.P."/>
            <person name="Chiovitti A."/>
            <person name="Choi C.J."/>
            <person name="Coesel S."/>
            <person name="De Martino A."/>
            <person name="Detter J.C."/>
            <person name="Durkin C."/>
            <person name="Falciatore A."/>
            <person name="Fournet J."/>
            <person name="Haruta M."/>
            <person name="Huysman M.J."/>
            <person name="Jenkins B.D."/>
            <person name="Jiroutova K."/>
            <person name="Jorgensen R.E."/>
            <person name="Joubert Y."/>
            <person name="Kaplan A."/>
            <person name="Kroger N."/>
            <person name="Kroth P.G."/>
            <person name="La Roche J."/>
            <person name="Lindquist E."/>
            <person name="Lommer M."/>
            <person name="Martin-Jezequel V."/>
            <person name="Lopez P.J."/>
            <person name="Lucas S."/>
            <person name="Mangogna M."/>
            <person name="McGinnis K."/>
            <person name="Medlin L.K."/>
            <person name="Montsant A."/>
            <person name="Oudot-Le Secq M.P."/>
            <person name="Napoli C."/>
            <person name="Obornik M."/>
            <person name="Parker M.S."/>
            <person name="Petit J.L."/>
            <person name="Porcel B.M."/>
            <person name="Poulsen N."/>
            <person name="Robison M."/>
            <person name="Rychlewski L."/>
            <person name="Rynearson T.A."/>
            <person name="Schmutz J."/>
            <person name="Shapiro H."/>
            <person name="Siaut M."/>
            <person name="Stanley M."/>
            <person name="Sussman M.R."/>
            <person name="Taylor A.R."/>
            <person name="Vardi A."/>
            <person name="von Dassow P."/>
            <person name="Vyverman W."/>
            <person name="Willis A."/>
            <person name="Wyrwicz L.S."/>
            <person name="Rokhsar D.S."/>
            <person name="Weissenbach J."/>
            <person name="Armbrust E.V."/>
            <person name="Green B.R."/>
            <person name="Van de Peer Y."/>
            <person name="Grigoriev I.V."/>
        </authorList>
    </citation>
    <scope>NUCLEOTIDE SEQUENCE [LARGE SCALE GENOMIC DNA]</scope>
    <source>
        <strain evidence="1 2">CCAP 1055/1</strain>
    </source>
</reference>
<dbReference type="GeneID" id="7204238"/>
<reference evidence="2" key="2">
    <citation type="submission" date="2008-08" db="EMBL/GenBank/DDBJ databases">
        <authorList>
            <consortium name="Diatom Consortium"/>
            <person name="Grigoriev I."/>
            <person name="Grimwood J."/>
            <person name="Kuo A."/>
            <person name="Otillar R.P."/>
            <person name="Salamov A."/>
            <person name="Detter J.C."/>
            <person name="Lindquist E."/>
            <person name="Shapiro H."/>
            <person name="Lucas S."/>
            <person name="Glavina del Rio T."/>
            <person name="Pitluck S."/>
            <person name="Rokhsar D."/>
            <person name="Bowler C."/>
        </authorList>
    </citation>
    <scope>GENOME REANNOTATION</scope>
    <source>
        <strain evidence="2">CCAP 1055/1</strain>
    </source>
</reference>
<organism evidence="1 2">
    <name type="scientific">Phaeodactylum tricornutum (strain CCAP 1055/1)</name>
    <dbReference type="NCBI Taxonomy" id="556484"/>
    <lineage>
        <taxon>Eukaryota</taxon>
        <taxon>Sar</taxon>
        <taxon>Stramenopiles</taxon>
        <taxon>Ochrophyta</taxon>
        <taxon>Bacillariophyta</taxon>
        <taxon>Bacillariophyceae</taxon>
        <taxon>Bacillariophycidae</taxon>
        <taxon>Naviculales</taxon>
        <taxon>Phaeodactylaceae</taxon>
        <taxon>Phaeodactylum</taxon>
    </lineage>
</organism>